<dbReference type="AlphaFoldDB" id="A0A0E9U0Z1"/>
<proteinExistence type="predicted"/>
<dbReference type="EMBL" id="GBXM01049747">
    <property type="protein sequence ID" value="JAH58830.1"/>
    <property type="molecule type" value="Transcribed_RNA"/>
</dbReference>
<organism evidence="1">
    <name type="scientific">Anguilla anguilla</name>
    <name type="common">European freshwater eel</name>
    <name type="synonym">Muraena anguilla</name>
    <dbReference type="NCBI Taxonomy" id="7936"/>
    <lineage>
        <taxon>Eukaryota</taxon>
        <taxon>Metazoa</taxon>
        <taxon>Chordata</taxon>
        <taxon>Craniata</taxon>
        <taxon>Vertebrata</taxon>
        <taxon>Euteleostomi</taxon>
        <taxon>Actinopterygii</taxon>
        <taxon>Neopterygii</taxon>
        <taxon>Teleostei</taxon>
        <taxon>Anguilliformes</taxon>
        <taxon>Anguillidae</taxon>
        <taxon>Anguilla</taxon>
    </lineage>
</organism>
<reference evidence="1" key="2">
    <citation type="journal article" date="2015" name="Fish Shellfish Immunol.">
        <title>Early steps in the European eel (Anguilla anguilla)-Vibrio vulnificus interaction in the gills: Role of the RtxA13 toxin.</title>
        <authorList>
            <person name="Callol A."/>
            <person name="Pajuelo D."/>
            <person name="Ebbesson L."/>
            <person name="Teles M."/>
            <person name="MacKenzie S."/>
            <person name="Amaro C."/>
        </authorList>
    </citation>
    <scope>NUCLEOTIDE SEQUENCE</scope>
</reference>
<name>A0A0E9U0Z1_ANGAN</name>
<evidence type="ECO:0000313" key="1">
    <source>
        <dbReference type="EMBL" id="JAH58830.1"/>
    </source>
</evidence>
<accession>A0A0E9U0Z1</accession>
<sequence>MFLFNVAVQLTSYTPVQCTVRFTPPKYHSGTPFRQI</sequence>
<reference evidence="1" key="1">
    <citation type="submission" date="2014-11" db="EMBL/GenBank/DDBJ databases">
        <authorList>
            <person name="Amaro Gonzalez C."/>
        </authorList>
    </citation>
    <scope>NUCLEOTIDE SEQUENCE</scope>
</reference>
<protein>
    <submittedName>
        <fullName evidence="1">Uncharacterized protein</fullName>
    </submittedName>
</protein>